<evidence type="ECO:0000256" key="1">
    <source>
        <dbReference type="ARBA" id="ARBA00001917"/>
    </source>
</evidence>
<dbReference type="SUPFAM" id="SSF51395">
    <property type="entry name" value="FMN-linked oxidoreductases"/>
    <property type="match status" value="1"/>
</dbReference>
<name>A0AAJ0BRU2_9PEZI</name>
<comment type="cofactor">
    <cofactor evidence="1">
        <name>FMN</name>
        <dbReference type="ChEBI" id="CHEBI:58210"/>
    </cofactor>
</comment>
<keyword evidence="4" id="KW-1185">Reference proteome</keyword>
<protein>
    <recommendedName>
        <fullName evidence="2">FMN-dependent dehydrogenase domain-containing protein</fullName>
    </recommendedName>
</protein>
<gene>
    <name evidence="3" type="ORF">QBC33DRAFT_549929</name>
</gene>
<dbReference type="Pfam" id="PF01070">
    <property type="entry name" value="FMN_dh"/>
    <property type="match status" value="1"/>
</dbReference>
<dbReference type="GO" id="GO:0016491">
    <property type="term" value="F:oxidoreductase activity"/>
    <property type="evidence" value="ECO:0007669"/>
    <property type="project" value="InterPro"/>
</dbReference>
<accession>A0AAJ0BRU2</accession>
<dbReference type="EMBL" id="MU839028">
    <property type="protein sequence ID" value="KAK1763328.1"/>
    <property type="molecule type" value="Genomic_DNA"/>
</dbReference>
<proteinExistence type="predicted"/>
<feature type="domain" description="FMN-dependent dehydrogenase" evidence="2">
    <location>
        <begin position="1"/>
        <end position="76"/>
    </location>
</feature>
<dbReference type="AlphaFoldDB" id="A0AAJ0BRU2"/>
<evidence type="ECO:0000313" key="4">
    <source>
        <dbReference type="Proteomes" id="UP001244011"/>
    </source>
</evidence>
<comment type="caution">
    <text evidence="3">The sequence shown here is derived from an EMBL/GenBank/DDBJ whole genome shotgun (WGS) entry which is preliminary data.</text>
</comment>
<dbReference type="RefSeq" id="XP_060279541.1">
    <property type="nucleotide sequence ID" value="XM_060429017.1"/>
</dbReference>
<sequence length="107" mass="11986">MGLVGTAHPDGEFVFARASTWCGIPYCVSTAISKLYEKIMQCFISEQKSVAANSNSAIPPANLFFQLYVHSRVDVTVKSSAPDPSARLRWTLHHSRYPRHRQTHGRP</sequence>
<evidence type="ECO:0000313" key="3">
    <source>
        <dbReference type="EMBL" id="KAK1763328.1"/>
    </source>
</evidence>
<dbReference type="InterPro" id="IPR000262">
    <property type="entry name" value="FMN-dep_DH"/>
</dbReference>
<reference evidence="3" key="1">
    <citation type="submission" date="2023-06" db="EMBL/GenBank/DDBJ databases">
        <title>Genome-scale phylogeny and comparative genomics of the fungal order Sordariales.</title>
        <authorList>
            <consortium name="Lawrence Berkeley National Laboratory"/>
            <person name="Hensen N."/>
            <person name="Bonometti L."/>
            <person name="Westerberg I."/>
            <person name="Brannstrom I.O."/>
            <person name="Guillou S."/>
            <person name="Cros-Aarteil S."/>
            <person name="Calhoun S."/>
            <person name="Haridas S."/>
            <person name="Kuo A."/>
            <person name="Mondo S."/>
            <person name="Pangilinan J."/>
            <person name="Riley R."/>
            <person name="Labutti K."/>
            <person name="Andreopoulos B."/>
            <person name="Lipzen A."/>
            <person name="Chen C."/>
            <person name="Yanf M."/>
            <person name="Daum C."/>
            <person name="Ng V."/>
            <person name="Clum A."/>
            <person name="Steindorff A."/>
            <person name="Ohm R."/>
            <person name="Martin F."/>
            <person name="Silar P."/>
            <person name="Natvig D."/>
            <person name="Lalanne C."/>
            <person name="Gautier V."/>
            <person name="Ament-Velasquez S.L."/>
            <person name="Kruys A."/>
            <person name="Hutchinson M.I."/>
            <person name="Powell A.J."/>
            <person name="Barry K."/>
            <person name="Miller A.N."/>
            <person name="Grigoriev I.V."/>
            <person name="Debuchy R."/>
            <person name="Gladieux P."/>
            <person name="Thoren M.H."/>
            <person name="Johannesson H."/>
        </authorList>
    </citation>
    <scope>NUCLEOTIDE SEQUENCE</scope>
    <source>
        <strain evidence="3">8032-3</strain>
    </source>
</reference>
<dbReference type="Proteomes" id="UP001244011">
    <property type="component" value="Unassembled WGS sequence"/>
</dbReference>
<evidence type="ECO:0000259" key="2">
    <source>
        <dbReference type="Pfam" id="PF01070"/>
    </source>
</evidence>
<dbReference type="InterPro" id="IPR013785">
    <property type="entry name" value="Aldolase_TIM"/>
</dbReference>
<dbReference type="GeneID" id="85312204"/>
<dbReference type="Gene3D" id="3.20.20.70">
    <property type="entry name" value="Aldolase class I"/>
    <property type="match status" value="1"/>
</dbReference>
<organism evidence="3 4">
    <name type="scientific">Phialemonium atrogriseum</name>
    <dbReference type="NCBI Taxonomy" id="1093897"/>
    <lineage>
        <taxon>Eukaryota</taxon>
        <taxon>Fungi</taxon>
        <taxon>Dikarya</taxon>
        <taxon>Ascomycota</taxon>
        <taxon>Pezizomycotina</taxon>
        <taxon>Sordariomycetes</taxon>
        <taxon>Sordariomycetidae</taxon>
        <taxon>Cephalothecales</taxon>
        <taxon>Cephalothecaceae</taxon>
        <taxon>Phialemonium</taxon>
    </lineage>
</organism>